<dbReference type="InterPro" id="IPR051495">
    <property type="entry name" value="Epithelial_Barrier/Signaling"/>
</dbReference>
<evidence type="ECO:0000256" key="7">
    <source>
        <dbReference type="ARBA" id="ARBA00023157"/>
    </source>
</evidence>
<dbReference type="Gene3D" id="2.10.25.10">
    <property type="entry name" value="Laminin"/>
    <property type="match status" value="2"/>
</dbReference>
<dbReference type="PROSITE" id="PS50856">
    <property type="entry name" value="AMOP"/>
    <property type="match status" value="1"/>
</dbReference>
<sequence>MVVTWTGMIPRLYYNTLYERPNTFQLVVAYDPSRYQTFTQYVYVDMSWDHEYLVRRSMIGHLSYKQEQHESLQLAPSMKSTAFTLDTRYGNTGDRGRYMFRVASGRNEVNYDQKCFNWFANEMRRISLVRYYWRWTMVCPCDERLALMDGRWRFDWKQFYETRFERRCYYERMPWGMSTQECCYTEFGSLISTEDGRGGQTFFYHPRFERLHEKYDVQPKQWCCEFSDNCDFFYFVRPMDHCSGYMPLTIGWFYGDPHIRTLDGFQYTFNGLGEYTLIETTHGNFTLQGRTAKALDDSGKEMDATIFSAFAARDINSDTFHVNMNATRNGLDIFIDGESVMAWFNAANNTAEHEYTNVILAKKSATEIEVTFTSGFSLTIGVSAEQLDITVGASDKFKNHTKGLMGVFNGDPMDDLLPPGENAVALSNSSSEKTIFYGFGELWRIDQVDSLFFYVKGESYLTYAHPEFKPLFLEDVTANMTDKEKANAKKICGDNKECIFDLAITANGSPNITVHSVFNVTVGQENVLTVTTSDPDGDDVTVSLNSTRPEGATWEHNTYTWTPVDMEPVNISFKASDGKNGVAAADVIVNLCNCSGHGECLFDLLADGYELKQTFRIVQCNCSIGWEAINECDPANRRDDCEQICVDTPDKWTCECPDGYKLHDNGKNCTDIDECVEKTSGCEQECSNTNGSFVCSCFTGYDLKADNKTCTMRMSSKYIRVLERRSESMKYD</sequence>
<gene>
    <name evidence="10" type="ORF">NP493_751g01026</name>
</gene>
<keyword evidence="11" id="KW-1185">Reference proteome</keyword>
<keyword evidence="5" id="KW-1133">Transmembrane helix</keyword>
<dbReference type="Pfam" id="PF00094">
    <property type="entry name" value="VWD"/>
    <property type="match status" value="1"/>
</dbReference>
<dbReference type="InterPro" id="IPR000152">
    <property type="entry name" value="EGF-type_Asp/Asn_hydroxyl_site"/>
</dbReference>
<proteinExistence type="predicted"/>
<dbReference type="Proteomes" id="UP001209878">
    <property type="component" value="Unassembled WGS sequence"/>
</dbReference>
<comment type="subcellular location">
    <subcellularLocation>
        <location evidence="1">Membrane</location>
    </subcellularLocation>
</comment>
<dbReference type="InterPro" id="IPR013783">
    <property type="entry name" value="Ig-like_fold"/>
</dbReference>
<reference evidence="10" key="1">
    <citation type="journal article" date="2023" name="Mol. Biol. Evol.">
        <title>Third-Generation Sequencing Reveals the Adaptive Role of the Epigenome in Three Deep-Sea Polychaetes.</title>
        <authorList>
            <person name="Perez M."/>
            <person name="Aroh O."/>
            <person name="Sun Y."/>
            <person name="Lan Y."/>
            <person name="Juniper S.K."/>
            <person name="Young C.R."/>
            <person name="Angers B."/>
            <person name="Qian P.Y."/>
        </authorList>
    </citation>
    <scope>NUCLEOTIDE SEQUENCE</scope>
    <source>
        <strain evidence="10">R07B-5</strain>
    </source>
</reference>
<dbReference type="CDD" id="cd00054">
    <property type="entry name" value="EGF_CA"/>
    <property type="match status" value="1"/>
</dbReference>
<dbReference type="InterPro" id="IPR001846">
    <property type="entry name" value="VWF_type-D"/>
</dbReference>
<dbReference type="GO" id="GO:0016020">
    <property type="term" value="C:membrane"/>
    <property type="evidence" value="ECO:0007669"/>
    <property type="project" value="UniProtKB-SubCell"/>
</dbReference>
<dbReference type="SMART" id="SM00181">
    <property type="entry name" value="EGF"/>
    <property type="match status" value="2"/>
</dbReference>
<dbReference type="InterPro" id="IPR000742">
    <property type="entry name" value="EGF"/>
</dbReference>
<dbReference type="GO" id="GO:0007160">
    <property type="term" value="P:cell-matrix adhesion"/>
    <property type="evidence" value="ECO:0007669"/>
    <property type="project" value="InterPro"/>
</dbReference>
<dbReference type="GO" id="GO:0005509">
    <property type="term" value="F:calcium ion binding"/>
    <property type="evidence" value="ECO:0007669"/>
    <property type="project" value="InterPro"/>
</dbReference>
<protein>
    <recommendedName>
        <fullName evidence="12">Mucin-like protein</fullName>
    </recommendedName>
</protein>
<name>A0AAD9NPW8_RIDPI</name>
<dbReference type="PROSITE" id="PS01187">
    <property type="entry name" value="EGF_CA"/>
    <property type="match status" value="1"/>
</dbReference>
<dbReference type="AlphaFoldDB" id="A0AAD9NPW8"/>
<dbReference type="PANTHER" id="PTHR13802">
    <property type="entry name" value="MUCIN 4-RELATED"/>
    <property type="match status" value="1"/>
</dbReference>
<evidence type="ECO:0000313" key="10">
    <source>
        <dbReference type="EMBL" id="KAK2175059.1"/>
    </source>
</evidence>
<dbReference type="InterPro" id="IPR009030">
    <property type="entry name" value="Growth_fac_rcpt_cys_sf"/>
</dbReference>
<evidence type="ECO:0008006" key="12">
    <source>
        <dbReference type="Google" id="ProtNLM"/>
    </source>
</evidence>
<evidence type="ECO:0000259" key="8">
    <source>
        <dbReference type="PROSITE" id="PS50856"/>
    </source>
</evidence>
<keyword evidence="7" id="KW-1015">Disulfide bond</keyword>
<dbReference type="EMBL" id="JAODUO010000754">
    <property type="protein sequence ID" value="KAK2175059.1"/>
    <property type="molecule type" value="Genomic_DNA"/>
</dbReference>
<evidence type="ECO:0000256" key="6">
    <source>
        <dbReference type="ARBA" id="ARBA00023136"/>
    </source>
</evidence>
<keyword evidence="6" id="KW-0472">Membrane</keyword>
<dbReference type="Pfam" id="PF12662">
    <property type="entry name" value="cEGF"/>
    <property type="match status" value="1"/>
</dbReference>
<accession>A0AAD9NPW8</accession>
<dbReference type="InterPro" id="IPR001881">
    <property type="entry name" value="EGF-like_Ca-bd_dom"/>
</dbReference>
<dbReference type="PROSITE" id="PS00010">
    <property type="entry name" value="ASX_HYDROXYL"/>
    <property type="match status" value="1"/>
</dbReference>
<evidence type="ECO:0000259" key="9">
    <source>
        <dbReference type="PROSITE" id="PS51233"/>
    </source>
</evidence>
<evidence type="ECO:0000256" key="3">
    <source>
        <dbReference type="ARBA" id="ARBA00022692"/>
    </source>
</evidence>
<dbReference type="SUPFAM" id="SSF57184">
    <property type="entry name" value="Growth factor receptor domain"/>
    <property type="match status" value="1"/>
</dbReference>
<evidence type="ECO:0000256" key="2">
    <source>
        <dbReference type="ARBA" id="ARBA00022536"/>
    </source>
</evidence>
<dbReference type="SMART" id="SM00723">
    <property type="entry name" value="AMOP"/>
    <property type="match status" value="1"/>
</dbReference>
<feature type="domain" description="VWFD" evidence="9">
    <location>
        <begin position="249"/>
        <end position="451"/>
    </location>
</feature>
<dbReference type="Pfam" id="PF06119">
    <property type="entry name" value="NIDO"/>
    <property type="match status" value="1"/>
</dbReference>
<comment type="caution">
    <text evidence="10">The sequence shown here is derived from an EMBL/GenBank/DDBJ whole genome shotgun (WGS) entry which is preliminary data.</text>
</comment>
<keyword evidence="4" id="KW-0677">Repeat</keyword>
<dbReference type="InterPro" id="IPR003886">
    <property type="entry name" value="NIDO_dom"/>
</dbReference>
<evidence type="ECO:0000256" key="5">
    <source>
        <dbReference type="ARBA" id="ARBA00022989"/>
    </source>
</evidence>
<organism evidence="10 11">
    <name type="scientific">Ridgeia piscesae</name>
    <name type="common">Tubeworm</name>
    <dbReference type="NCBI Taxonomy" id="27915"/>
    <lineage>
        <taxon>Eukaryota</taxon>
        <taxon>Metazoa</taxon>
        <taxon>Spiralia</taxon>
        <taxon>Lophotrochozoa</taxon>
        <taxon>Annelida</taxon>
        <taxon>Polychaeta</taxon>
        <taxon>Sedentaria</taxon>
        <taxon>Canalipalpata</taxon>
        <taxon>Sabellida</taxon>
        <taxon>Siboglinidae</taxon>
        <taxon>Ridgeia</taxon>
    </lineage>
</organism>
<evidence type="ECO:0000256" key="1">
    <source>
        <dbReference type="ARBA" id="ARBA00004370"/>
    </source>
</evidence>
<dbReference type="PROSITE" id="PS01186">
    <property type="entry name" value="EGF_2"/>
    <property type="match status" value="2"/>
</dbReference>
<dbReference type="Gene3D" id="2.60.40.10">
    <property type="entry name" value="Immunoglobulins"/>
    <property type="match status" value="1"/>
</dbReference>
<dbReference type="SMART" id="SM00179">
    <property type="entry name" value="EGF_CA"/>
    <property type="match status" value="2"/>
</dbReference>
<dbReference type="InterPro" id="IPR018097">
    <property type="entry name" value="EGF_Ca-bd_CS"/>
</dbReference>
<keyword evidence="2" id="KW-0245">EGF-like domain</keyword>
<dbReference type="PANTHER" id="PTHR13802:SF52">
    <property type="entry name" value="MUCIN-4"/>
    <property type="match status" value="1"/>
</dbReference>
<evidence type="ECO:0000256" key="4">
    <source>
        <dbReference type="ARBA" id="ARBA00022737"/>
    </source>
</evidence>
<dbReference type="InterPro" id="IPR026823">
    <property type="entry name" value="cEGF"/>
</dbReference>
<dbReference type="FunFam" id="2.10.25.10:FF:000119">
    <property type="entry name" value="vitamin K-dependent protein S"/>
    <property type="match status" value="1"/>
</dbReference>
<evidence type="ECO:0000313" key="11">
    <source>
        <dbReference type="Proteomes" id="UP001209878"/>
    </source>
</evidence>
<dbReference type="InterPro" id="IPR005533">
    <property type="entry name" value="AMOP_dom"/>
</dbReference>
<feature type="domain" description="AMOP" evidence="8">
    <location>
        <begin position="107"/>
        <end position="237"/>
    </location>
</feature>
<dbReference type="PROSITE" id="PS51233">
    <property type="entry name" value="VWFD"/>
    <property type="match status" value="1"/>
</dbReference>
<keyword evidence="3" id="KW-0812">Transmembrane</keyword>